<gene>
    <name evidence="7" type="ORF">ABS361_08775</name>
</gene>
<evidence type="ECO:0000259" key="6">
    <source>
        <dbReference type="PROSITE" id="PS50801"/>
    </source>
</evidence>
<evidence type="ECO:0000256" key="4">
    <source>
        <dbReference type="ARBA" id="ARBA00023136"/>
    </source>
</evidence>
<feature type="domain" description="STAS" evidence="6">
    <location>
        <begin position="436"/>
        <end position="547"/>
    </location>
</feature>
<dbReference type="Pfam" id="PF00916">
    <property type="entry name" value="Sulfate_transp"/>
    <property type="match status" value="1"/>
</dbReference>
<feature type="transmembrane region" description="Helical" evidence="5">
    <location>
        <begin position="324"/>
        <end position="357"/>
    </location>
</feature>
<keyword evidence="3 5" id="KW-1133">Transmembrane helix</keyword>
<reference evidence="7" key="1">
    <citation type="submission" date="2024-06" db="EMBL/GenBank/DDBJ databases">
        <title>Methylostella associata gen. nov., sp. nov., a novel Ancalomicrobiaceae-affiliated facultatively methylotrophic bacteria that feed on methanotrophs of the genus Methylococcus.</title>
        <authorList>
            <person name="Saltykova V."/>
            <person name="Danilova O.V."/>
            <person name="Oshkin I.Y."/>
            <person name="Belova S.E."/>
            <person name="Pimenov N.V."/>
            <person name="Dedysh S.N."/>
        </authorList>
    </citation>
    <scope>NUCLEOTIDE SEQUENCE</scope>
    <source>
        <strain evidence="7">S20</strain>
    </source>
</reference>
<evidence type="ECO:0000256" key="1">
    <source>
        <dbReference type="ARBA" id="ARBA00004141"/>
    </source>
</evidence>
<feature type="transmembrane region" description="Helical" evidence="5">
    <location>
        <begin position="22"/>
        <end position="42"/>
    </location>
</feature>
<dbReference type="CDD" id="cd07042">
    <property type="entry name" value="STAS_SulP_like_sulfate_transporter"/>
    <property type="match status" value="1"/>
</dbReference>
<organism evidence="7">
    <name type="scientific">Methyloraptor flagellatus</name>
    <dbReference type="NCBI Taxonomy" id="3162530"/>
    <lineage>
        <taxon>Bacteria</taxon>
        <taxon>Pseudomonadati</taxon>
        <taxon>Pseudomonadota</taxon>
        <taxon>Alphaproteobacteria</taxon>
        <taxon>Hyphomicrobiales</taxon>
        <taxon>Ancalomicrobiaceae</taxon>
        <taxon>Methyloraptor</taxon>
    </lineage>
</organism>
<dbReference type="EMBL" id="CP158568">
    <property type="protein sequence ID" value="XBY46294.1"/>
    <property type="molecule type" value="Genomic_DNA"/>
</dbReference>
<dbReference type="GO" id="GO:0016020">
    <property type="term" value="C:membrane"/>
    <property type="evidence" value="ECO:0007669"/>
    <property type="project" value="UniProtKB-SubCell"/>
</dbReference>
<dbReference type="AlphaFoldDB" id="A0AAU7XHS7"/>
<comment type="subcellular location">
    <subcellularLocation>
        <location evidence="1">Membrane</location>
        <topology evidence="1">Multi-pass membrane protein</topology>
    </subcellularLocation>
</comment>
<keyword evidence="4 5" id="KW-0472">Membrane</keyword>
<evidence type="ECO:0000256" key="2">
    <source>
        <dbReference type="ARBA" id="ARBA00022692"/>
    </source>
</evidence>
<proteinExistence type="predicted"/>
<accession>A0AAU7XHS7</accession>
<feature type="transmembrane region" description="Helical" evidence="5">
    <location>
        <begin position="194"/>
        <end position="213"/>
    </location>
</feature>
<dbReference type="GO" id="GO:0055085">
    <property type="term" value="P:transmembrane transport"/>
    <property type="evidence" value="ECO:0007669"/>
    <property type="project" value="InterPro"/>
</dbReference>
<name>A0AAU7XHS7_9HYPH</name>
<dbReference type="InterPro" id="IPR002645">
    <property type="entry name" value="STAS_dom"/>
</dbReference>
<feature type="transmembrane region" description="Helical" evidence="5">
    <location>
        <begin position="161"/>
        <end position="187"/>
    </location>
</feature>
<protein>
    <submittedName>
        <fullName evidence="7">SulP family inorganic anion transporter</fullName>
    </submittedName>
</protein>
<evidence type="ECO:0000256" key="3">
    <source>
        <dbReference type="ARBA" id="ARBA00022989"/>
    </source>
</evidence>
<feature type="transmembrane region" description="Helical" evidence="5">
    <location>
        <begin position="90"/>
        <end position="112"/>
    </location>
</feature>
<dbReference type="InterPro" id="IPR036513">
    <property type="entry name" value="STAS_dom_sf"/>
</dbReference>
<evidence type="ECO:0000313" key="7">
    <source>
        <dbReference type="EMBL" id="XBY46294.1"/>
    </source>
</evidence>
<feature type="transmembrane region" description="Helical" evidence="5">
    <location>
        <begin position="49"/>
        <end position="70"/>
    </location>
</feature>
<sequence length="554" mass="58002">MPKLVSSLREGYSFNRFVADTVAGLTVAIVALPLAMGIAIASGATPDKGLFTAIVAGFIISAFGGSRFQIGGPTAAFIVVVYRIMEHHGYAGLALATLLAGFILVAVGFLRLGTYIKYIPYPVTIGFTAGIGITIFVSQVADLFGLEAGKLPGDFIPKVEALIKALPTVNPEALVLSAFSIAIILVLRRHRPKWPGFLIAVVAASAVVTLFHLPVVTIGSKFGGIPRVPPSPALPAFSLEMVQAVLPDAITIAVLAGIESLLSAVVADGMTGRRHRSNCELVAQGLANIVSPLFGGLPATGAIARTATNIRSGSTGPISGILHAVFLLAFMLVAAPLASYVPLAVLAAILAIVAWNMSEVHVVMRLLENSSWGDRTVLLATMGLTVFYDLTVGIEVGVVLSAILFMHHMAEAVAIERTVAGPLVEGDRKDDRSRPYDPTLATDRDTVVYRINGPFFFGAANQLAVTLDRIGTRPKRLILDFAGVPLVDSTGAAALKGVIDDAAKKGTTVVLAATSRPVRRSLVRFGIKRPHVAVTTAPSVEDALGGKVSETLAE</sequence>
<feature type="transmembrane region" description="Helical" evidence="5">
    <location>
        <begin position="249"/>
        <end position="267"/>
    </location>
</feature>
<dbReference type="Pfam" id="PF01740">
    <property type="entry name" value="STAS"/>
    <property type="match status" value="1"/>
</dbReference>
<feature type="transmembrane region" description="Helical" evidence="5">
    <location>
        <begin position="119"/>
        <end position="141"/>
    </location>
</feature>
<evidence type="ECO:0000256" key="5">
    <source>
        <dbReference type="SAM" id="Phobius"/>
    </source>
</evidence>
<dbReference type="SUPFAM" id="SSF52091">
    <property type="entry name" value="SpoIIaa-like"/>
    <property type="match status" value="1"/>
</dbReference>
<dbReference type="PROSITE" id="PS50801">
    <property type="entry name" value="STAS"/>
    <property type="match status" value="1"/>
</dbReference>
<dbReference type="RefSeq" id="WP_407051389.1">
    <property type="nucleotide sequence ID" value="NZ_CP158568.1"/>
</dbReference>
<feature type="transmembrane region" description="Helical" evidence="5">
    <location>
        <begin position="377"/>
        <end position="405"/>
    </location>
</feature>
<dbReference type="Gene3D" id="3.30.750.24">
    <property type="entry name" value="STAS domain"/>
    <property type="match status" value="1"/>
</dbReference>
<keyword evidence="2 5" id="KW-0812">Transmembrane</keyword>
<dbReference type="PANTHER" id="PTHR11814">
    <property type="entry name" value="SULFATE TRANSPORTER"/>
    <property type="match status" value="1"/>
</dbReference>
<dbReference type="InterPro" id="IPR001902">
    <property type="entry name" value="SLC26A/SulP_fam"/>
</dbReference>
<dbReference type="KEGG" id="mflg:ABS361_08775"/>
<dbReference type="InterPro" id="IPR011547">
    <property type="entry name" value="SLC26A/SulP_dom"/>
</dbReference>